<gene>
    <name evidence="2" type="ORF">HH212_22795</name>
</gene>
<feature type="domain" description="DUF1156" evidence="1">
    <location>
        <begin position="14"/>
        <end position="86"/>
    </location>
</feature>
<keyword evidence="3" id="KW-1185">Reference proteome</keyword>
<dbReference type="REBASE" id="385380">
    <property type="entry name" value="M.DspGN2R2ORF22795P"/>
</dbReference>
<dbReference type="AlphaFoldDB" id="A0A7Z2W120"/>
<reference evidence="2 3" key="1">
    <citation type="submission" date="2020-04" db="EMBL/GenBank/DDBJ databases">
        <title>Genome sequencing of novel species.</title>
        <authorList>
            <person name="Heo J."/>
            <person name="Kim S.-J."/>
            <person name="Kim J.-S."/>
            <person name="Hong S.-B."/>
            <person name="Kwon S.-W."/>
        </authorList>
    </citation>
    <scope>NUCLEOTIDE SEQUENCE [LARGE SCALE GENOMIC DNA]</scope>
    <source>
        <strain evidence="2 3">GN2-R2</strain>
    </source>
</reference>
<evidence type="ECO:0000259" key="1">
    <source>
        <dbReference type="Pfam" id="PF06634"/>
    </source>
</evidence>
<accession>A0A7Z2W120</accession>
<organism evidence="2 3">
    <name type="scientific">Massilia forsythiae</name>
    <dbReference type="NCBI Taxonomy" id="2728020"/>
    <lineage>
        <taxon>Bacteria</taxon>
        <taxon>Pseudomonadati</taxon>
        <taxon>Pseudomonadota</taxon>
        <taxon>Betaproteobacteria</taxon>
        <taxon>Burkholderiales</taxon>
        <taxon>Oxalobacteraceae</taxon>
        <taxon>Telluria group</taxon>
        <taxon>Massilia</taxon>
    </lineage>
</organism>
<sequence>MQNVKTPKKLIEVALPLDDINAASAREKSIRHGHPSTLHLWWARRPLAAARAVIFAQMVNDPGGDRGYAPGMTKAQAQLERERLFGIMRRLVTWENTNDGTVLAEARAEIIKSWVEICEQNKSHPQARELFAPARLPAFHDPFAGGGALPLEAQRLGLESFASDLNPVPVLINKAMIEIPPIFAGRRPVGDPLPSDQQMDLSENWAGTAGFAADVRRYGEWVRSQALECIGHLYPSIDLPSELGRGKATVIAWIWARTVRSPNPAFGHAEVPLASTFILASKPGKEAYVEPVVDGDSYRFEIRSGKPPASAKSGTKVPGKGSGFVCILSNTSIDGKYIKEEAQAGRMGVKLLAIVAEGQRGRIYLPPSEEHEKTALQAKPEWVPTQELVGKARDQMPLYGMNTFGDLFTSRQAATLSTFSDLIHKSRQKIAVDAAAAGMDDDPTPLRDGGRGAVAYAEAISVYLAFIVEKMAETHSSLCTWSNAPKNELVVSTFRRQAIAMTWDFAESNPFARSSGSVEKITEAICRVLPTSIPASASGSSSQANAQAQSITAGKVVSTDPPYYDNICYADLSDFFYVWLRRTLRPVFPDLFATLSVPKLEELVASPYREDLKGQAEEYFLSGMTSGMRQLAKQAHPAFPTTIYYAFKQSDTTDLGTGNTGWETFLEAVLQAGFAITGTWPIRTERDARSIGIGANALASSIVLVCRQREANAPSISRREFLRELKEQLAEAIEVMIGGSEGVSPVAPVDLAQAVIGPGMGIFSKYAAVLEADGTEMTVHTALTLINRMLVEGEDDFDSDTQFCMSWFDEQGWAAGDFGKADVLARAKGTSVERVRQAGVALASSGKVKLLKPLEYPSDWLPEKDNNTPVWEALHQLIRALRAHGEAAAGSLLARMPQRAEPIRNLAYRLYTLCERKGWAEDARAYNELITSWASIDAASHEKGHIGSQADLDI</sequence>
<evidence type="ECO:0000313" key="2">
    <source>
        <dbReference type="EMBL" id="QJE02497.1"/>
    </source>
</evidence>
<dbReference type="Pfam" id="PF06634">
    <property type="entry name" value="DUF1156"/>
    <property type="match status" value="1"/>
</dbReference>
<protein>
    <submittedName>
        <fullName evidence="2">DUF1156 domain-containing protein</fullName>
    </submittedName>
</protein>
<dbReference type="InterPro" id="IPR009537">
    <property type="entry name" value="DUF1156"/>
</dbReference>
<dbReference type="EMBL" id="CP051685">
    <property type="protein sequence ID" value="QJE02497.1"/>
    <property type="molecule type" value="Genomic_DNA"/>
</dbReference>
<dbReference type="KEGG" id="mfy:HH212_22795"/>
<dbReference type="RefSeq" id="WP_170204581.1">
    <property type="nucleotide sequence ID" value="NZ_CP051685.1"/>
</dbReference>
<proteinExistence type="predicted"/>
<name>A0A7Z2W120_9BURK</name>
<evidence type="ECO:0000313" key="3">
    <source>
        <dbReference type="Proteomes" id="UP000502415"/>
    </source>
</evidence>
<dbReference type="Proteomes" id="UP000502415">
    <property type="component" value="Chromosome"/>
</dbReference>